<evidence type="ECO:0000256" key="8">
    <source>
        <dbReference type="ARBA" id="ARBA00022932"/>
    </source>
</evidence>
<dbReference type="PANTHER" id="PTHR42648:SF11">
    <property type="entry name" value="TRANSPOSON TY4-P GAG-POL POLYPROTEIN"/>
    <property type="match status" value="1"/>
</dbReference>
<dbReference type="GO" id="GO:0003887">
    <property type="term" value="F:DNA-directed DNA polymerase activity"/>
    <property type="evidence" value="ECO:0007669"/>
    <property type="project" value="UniProtKB-KW"/>
</dbReference>
<keyword evidence="8" id="KW-0808">Transferase</keyword>
<keyword evidence="9" id="KW-0233">DNA recombination</keyword>
<evidence type="ECO:0000256" key="4">
    <source>
        <dbReference type="ARBA" id="ARBA00022801"/>
    </source>
</evidence>
<evidence type="ECO:0000313" key="12">
    <source>
        <dbReference type="EMBL" id="GEZ69545.1"/>
    </source>
</evidence>
<evidence type="ECO:0000256" key="10">
    <source>
        <dbReference type="SAM" id="MobiDB-lite"/>
    </source>
</evidence>
<dbReference type="GO" id="GO:0015074">
    <property type="term" value="P:DNA integration"/>
    <property type="evidence" value="ECO:0007669"/>
    <property type="project" value="UniProtKB-KW"/>
</dbReference>
<evidence type="ECO:0000256" key="2">
    <source>
        <dbReference type="ARBA" id="ARBA00022723"/>
    </source>
</evidence>
<keyword evidence="3" id="KW-0255">Endonuclease</keyword>
<dbReference type="GO" id="GO:0006310">
    <property type="term" value="P:DNA recombination"/>
    <property type="evidence" value="ECO:0007669"/>
    <property type="project" value="UniProtKB-KW"/>
</dbReference>
<feature type="compositionally biased region" description="Basic and acidic residues" evidence="10">
    <location>
        <begin position="158"/>
        <end position="171"/>
    </location>
</feature>
<comment type="caution">
    <text evidence="12">The sequence shown here is derived from an EMBL/GenBank/DDBJ whole genome shotgun (WGS) entry which is preliminary data.</text>
</comment>
<dbReference type="InterPro" id="IPR039537">
    <property type="entry name" value="Retrotran_Ty1/copia-like"/>
</dbReference>
<dbReference type="Pfam" id="PF25597">
    <property type="entry name" value="SH3_retrovirus"/>
    <property type="match status" value="1"/>
</dbReference>
<dbReference type="GO" id="GO:0046872">
    <property type="term" value="F:metal ion binding"/>
    <property type="evidence" value="ECO:0007669"/>
    <property type="project" value="UniProtKB-KW"/>
</dbReference>
<keyword evidence="5" id="KW-0460">Magnesium</keyword>
<dbReference type="GO" id="GO:0003964">
    <property type="term" value="F:RNA-directed DNA polymerase activity"/>
    <property type="evidence" value="ECO:0007669"/>
    <property type="project" value="UniProtKB-KW"/>
</dbReference>
<feature type="region of interest" description="Disordered" evidence="10">
    <location>
        <begin position="146"/>
        <end position="171"/>
    </location>
</feature>
<dbReference type="GO" id="GO:0004519">
    <property type="term" value="F:endonuclease activity"/>
    <property type="evidence" value="ECO:0007669"/>
    <property type="project" value="UniProtKB-KW"/>
</dbReference>
<keyword evidence="7" id="KW-0695">RNA-directed DNA polymerase</keyword>
<dbReference type="AlphaFoldDB" id="A0A699IIV2"/>
<name>A0A699IIV2_TANCI</name>
<dbReference type="GO" id="GO:0016787">
    <property type="term" value="F:hydrolase activity"/>
    <property type="evidence" value="ECO:0007669"/>
    <property type="project" value="UniProtKB-KW"/>
</dbReference>
<feature type="domain" description="Retroviral polymerase SH3-like" evidence="11">
    <location>
        <begin position="64"/>
        <end position="119"/>
    </location>
</feature>
<keyword evidence="2" id="KW-0479">Metal-binding</keyword>
<dbReference type="EMBL" id="BKCJ010311221">
    <property type="protein sequence ID" value="GEZ69545.1"/>
    <property type="molecule type" value="Genomic_DNA"/>
</dbReference>
<proteinExistence type="predicted"/>
<evidence type="ECO:0000259" key="11">
    <source>
        <dbReference type="Pfam" id="PF25597"/>
    </source>
</evidence>
<reference evidence="12" key="1">
    <citation type="journal article" date="2019" name="Sci. Rep.">
        <title>Draft genome of Tanacetum cinerariifolium, the natural source of mosquito coil.</title>
        <authorList>
            <person name="Yamashiro T."/>
            <person name="Shiraishi A."/>
            <person name="Satake H."/>
            <person name="Nakayama K."/>
        </authorList>
    </citation>
    <scope>NUCLEOTIDE SEQUENCE</scope>
</reference>
<keyword evidence="1" id="KW-0540">Nuclease</keyword>
<feature type="non-terminal residue" evidence="12">
    <location>
        <position position="1"/>
    </location>
</feature>
<evidence type="ECO:0000256" key="9">
    <source>
        <dbReference type="ARBA" id="ARBA00023172"/>
    </source>
</evidence>
<dbReference type="InterPro" id="IPR057670">
    <property type="entry name" value="SH3_retrovirus"/>
</dbReference>
<evidence type="ECO:0000256" key="3">
    <source>
        <dbReference type="ARBA" id="ARBA00022759"/>
    </source>
</evidence>
<dbReference type="PANTHER" id="PTHR42648">
    <property type="entry name" value="TRANSPOSASE, PUTATIVE-RELATED"/>
    <property type="match status" value="1"/>
</dbReference>
<protein>
    <submittedName>
        <fullName evidence="12">Retrovirus-related Pol polyprotein from transposon TNT 1-94</fullName>
    </submittedName>
</protein>
<keyword evidence="8" id="KW-0239">DNA-directed DNA polymerase</keyword>
<gene>
    <name evidence="12" type="ORF">Tci_541518</name>
</gene>
<sequence>DETSANLKKFIIGIENLVDRKAEAVNTACYVQNRVLVVKPHNKTSYELFHGKTRALSFMRPFRCPVTILNTKDHLGKFNGKANEGFFVGYSLNSKAFRVFNNRTRIMEENLHVRFSENTPNIAESGLNWLFDINALTKSMNYKPVRSQADRFQPSSDNGKKVDEDTGQESKCKYEEKKDNVNNTDIVKVVGTNEVNVVDENTNNELSFDLEMPTLEDISTFNFLSDQEDTDEEADMNNMDITIQVSPTPTTRIHKDHPLDQVIGDLHSTTQTRNISKNLEDHGLEYKHAVYESDLAGTRLQH</sequence>
<evidence type="ECO:0000256" key="1">
    <source>
        <dbReference type="ARBA" id="ARBA00022722"/>
    </source>
</evidence>
<accession>A0A699IIV2</accession>
<keyword evidence="6" id="KW-0229">DNA integration</keyword>
<evidence type="ECO:0000256" key="6">
    <source>
        <dbReference type="ARBA" id="ARBA00022908"/>
    </source>
</evidence>
<organism evidence="12">
    <name type="scientific">Tanacetum cinerariifolium</name>
    <name type="common">Dalmatian daisy</name>
    <name type="synonym">Chrysanthemum cinerariifolium</name>
    <dbReference type="NCBI Taxonomy" id="118510"/>
    <lineage>
        <taxon>Eukaryota</taxon>
        <taxon>Viridiplantae</taxon>
        <taxon>Streptophyta</taxon>
        <taxon>Embryophyta</taxon>
        <taxon>Tracheophyta</taxon>
        <taxon>Spermatophyta</taxon>
        <taxon>Magnoliopsida</taxon>
        <taxon>eudicotyledons</taxon>
        <taxon>Gunneridae</taxon>
        <taxon>Pentapetalae</taxon>
        <taxon>asterids</taxon>
        <taxon>campanulids</taxon>
        <taxon>Asterales</taxon>
        <taxon>Asteraceae</taxon>
        <taxon>Asteroideae</taxon>
        <taxon>Anthemideae</taxon>
        <taxon>Anthemidinae</taxon>
        <taxon>Tanacetum</taxon>
    </lineage>
</organism>
<keyword evidence="4" id="KW-0378">Hydrolase</keyword>
<keyword evidence="8" id="KW-0548">Nucleotidyltransferase</keyword>
<evidence type="ECO:0000256" key="7">
    <source>
        <dbReference type="ARBA" id="ARBA00022918"/>
    </source>
</evidence>
<evidence type="ECO:0000256" key="5">
    <source>
        <dbReference type="ARBA" id="ARBA00022842"/>
    </source>
</evidence>